<dbReference type="Proteomes" id="UP000049127">
    <property type="component" value="Unassembled WGS sequence"/>
</dbReference>
<dbReference type="GO" id="GO:0034480">
    <property type="term" value="F:phosphatidylcholine phospholipase C activity"/>
    <property type="evidence" value="ECO:0007669"/>
    <property type="project" value="UniProtKB-EC"/>
</dbReference>
<dbReference type="KEGG" id="psor:RSJ16_15550"/>
<keyword evidence="7" id="KW-0862">Zinc</keyword>
<dbReference type="InterPro" id="IPR001531">
    <property type="entry name" value="Zn_PLipaseC"/>
</dbReference>
<keyword evidence="3" id="KW-0964">Secreted</keyword>
<dbReference type="EMBL" id="CEKZ01000023">
    <property type="protein sequence ID" value="CEQ05161.1"/>
    <property type="molecule type" value="Genomic_DNA"/>
</dbReference>
<gene>
    <name evidence="12" type="primary">plcB</name>
    <name evidence="10" type="ORF">ATCC9714_28611</name>
    <name evidence="12" type="ORF">R28058_28781</name>
    <name evidence="11" type="ORF">UMC4404_25931</name>
</gene>
<keyword evidence="13" id="KW-1185">Reference proteome</keyword>
<accession>A0A0A1SKV3</accession>
<dbReference type="Pfam" id="PF00882">
    <property type="entry name" value="Zn_dep_PLPC"/>
    <property type="match status" value="1"/>
</dbReference>
<evidence type="ECO:0000313" key="15">
    <source>
        <dbReference type="Proteomes" id="UP000049685"/>
    </source>
</evidence>
<dbReference type="SUPFAM" id="SSF48537">
    <property type="entry name" value="Phospholipase C/P1 nuclease"/>
    <property type="match status" value="1"/>
</dbReference>
<protein>
    <recommendedName>
        <fullName evidence="2">Phospholipase C</fullName>
        <ecNumber evidence="1">3.1.4.3</ecNumber>
    </recommendedName>
    <alternativeName>
        <fullName evidence="8">Phosphatidylcholine cholinephosphohydrolase</fullName>
    </alternativeName>
</protein>
<dbReference type="PROSITE" id="PS51346">
    <property type="entry name" value="PROKAR_ZN_DEPEND_PLPC_2"/>
    <property type="match status" value="1"/>
</dbReference>
<name>A0A0A1SKV3_PARSO</name>
<evidence type="ECO:0000256" key="4">
    <source>
        <dbReference type="ARBA" id="ARBA00022723"/>
    </source>
</evidence>
<dbReference type="Proteomes" id="UP000032811">
    <property type="component" value="Chromosome 1"/>
</dbReference>
<dbReference type="EMBL" id="CDNY01000026">
    <property type="protein sequence ID" value="CEO35252.1"/>
    <property type="molecule type" value="Genomic_DNA"/>
</dbReference>
<evidence type="ECO:0000256" key="2">
    <source>
        <dbReference type="ARBA" id="ARBA00018391"/>
    </source>
</evidence>
<reference evidence="11" key="2">
    <citation type="submission" date="2015-01" db="EMBL/GenBank/DDBJ databases">
        <authorList>
            <person name="Aslett M.A."/>
            <person name="De Silva N."/>
        </authorList>
    </citation>
    <scope>NUCLEOTIDE SEQUENCE</scope>
    <source>
        <strain evidence="10 13">ATCC9714</strain>
        <strain evidence="11">UMC4404</strain>
    </source>
</reference>
<dbReference type="SMART" id="SM00770">
    <property type="entry name" value="Zn_dep_PLPC"/>
    <property type="match status" value="1"/>
</dbReference>
<dbReference type="GeneID" id="97538685"/>
<organism evidence="12 14">
    <name type="scientific">Paraclostridium sordellii</name>
    <name type="common">Clostridium sordellii</name>
    <dbReference type="NCBI Taxonomy" id="1505"/>
    <lineage>
        <taxon>Bacteria</taxon>
        <taxon>Bacillati</taxon>
        <taxon>Bacillota</taxon>
        <taxon>Clostridia</taxon>
        <taxon>Peptostreptococcales</taxon>
        <taxon>Peptostreptococcaceae</taxon>
        <taxon>Paraclostridium</taxon>
    </lineage>
</organism>
<dbReference type="GO" id="GO:0008270">
    <property type="term" value="F:zinc ion binding"/>
    <property type="evidence" value="ECO:0007669"/>
    <property type="project" value="InterPro"/>
</dbReference>
<keyword evidence="6 12" id="KW-0378">Hydrolase</keyword>
<evidence type="ECO:0000313" key="14">
    <source>
        <dbReference type="Proteomes" id="UP000049127"/>
    </source>
</evidence>
<evidence type="ECO:0000313" key="10">
    <source>
        <dbReference type="EMBL" id="CEJ74973.1"/>
    </source>
</evidence>
<evidence type="ECO:0000256" key="5">
    <source>
        <dbReference type="ARBA" id="ARBA00022729"/>
    </source>
</evidence>
<evidence type="ECO:0000256" key="1">
    <source>
        <dbReference type="ARBA" id="ARBA00012018"/>
    </source>
</evidence>
<evidence type="ECO:0000256" key="8">
    <source>
        <dbReference type="ARBA" id="ARBA00031285"/>
    </source>
</evidence>
<dbReference type="EMBL" id="LN679998">
    <property type="protein sequence ID" value="CEJ74973.1"/>
    <property type="molecule type" value="Genomic_DNA"/>
</dbReference>
<keyword evidence="4" id="KW-0479">Metal-binding</keyword>
<evidence type="ECO:0000256" key="6">
    <source>
        <dbReference type="ARBA" id="ARBA00022801"/>
    </source>
</evidence>
<dbReference type="PATRIC" id="fig|1505.7.peg.2800"/>
<dbReference type="Gene3D" id="1.10.575.10">
    <property type="entry name" value="P1 Nuclease"/>
    <property type="match status" value="1"/>
</dbReference>
<evidence type="ECO:0000313" key="11">
    <source>
        <dbReference type="EMBL" id="CEO35252.1"/>
    </source>
</evidence>
<dbReference type="eggNOG" id="ENOG5032CXY">
    <property type="taxonomic scope" value="Bacteria"/>
</dbReference>
<evidence type="ECO:0000256" key="3">
    <source>
        <dbReference type="ARBA" id="ARBA00022525"/>
    </source>
</evidence>
<evidence type="ECO:0000259" key="9">
    <source>
        <dbReference type="PROSITE" id="PS51346"/>
    </source>
</evidence>
<reference evidence="14 15" key="1">
    <citation type="submission" date="2015-01" db="EMBL/GenBank/DDBJ databases">
        <authorList>
            <person name="Aslett A.Martin."/>
            <person name="De Silva Nishadi"/>
        </authorList>
    </citation>
    <scope>NUCLEOTIDE SEQUENCE [LARGE SCALE GENOMIC DNA]</scope>
    <source>
        <strain evidence="12 14">R28058</strain>
        <strain evidence="15">UMC4404</strain>
    </source>
</reference>
<dbReference type="EC" id="3.1.4.3" evidence="1"/>
<dbReference type="Proteomes" id="UP000049685">
    <property type="component" value="Unassembled WGS sequence"/>
</dbReference>
<evidence type="ECO:0000313" key="12">
    <source>
        <dbReference type="EMBL" id="CEQ05161.1"/>
    </source>
</evidence>
<dbReference type="RefSeq" id="WP_021127745.1">
    <property type="nucleotide sequence ID" value="NZ_BDJI01000002.1"/>
</dbReference>
<dbReference type="InterPro" id="IPR029002">
    <property type="entry name" value="PLPC/GPLD1"/>
</dbReference>
<dbReference type="OrthoDB" id="1677163at2"/>
<sequence>MRKKIENVYGKALSGTFKVVNPVKKSIINTDCEVHIFIQANAMEILKNEGYTKQYDFFKSYLPQINKGLIWADQDFKSYHHFYNPNLKRGKFGYEENALTIANKYYNKAVKFFKLNKFELGLFYFGVACHIVQDMTIPQHAKGKLLDNHRQFEVYIKNNYMDIPRLRAKDGIVRKNNVEEYIVYNSTHALNYDKMYKDITNLKNKFYMLGTKCLPLAQRSTAGFMLTYFDTILKNEN</sequence>
<feature type="domain" description="Zn-dependent PLC" evidence="9">
    <location>
        <begin position="22"/>
        <end position="237"/>
    </location>
</feature>
<dbReference type="CDD" id="cd11009">
    <property type="entry name" value="Zn_dep_PLPC"/>
    <property type="match status" value="1"/>
</dbReference>
<keyword evidence="5" id="KW-0732">Signal</keyword>
<dbReference type="AlphaFoldDB" id="A0A0A1SKV3"/>
<evidence type="ECO:0000313" key="13">
    <source>
        <dbReference type="Proteomes" id="UP000032811"/>
    </source>
</evidence>
<proteinExistence type="predicted"/>
<evidence type="ECO:0000256" key="7">
    <source>
        <dbReference type="ARBA" id="ARBA00022833"/>
    </source>
</evidence>
<dbReference type="InterPro" id="IPR008947">
    <property type="entry name" value="PLipase_C/P1_nuclease_dom_sf"/>
</dbReference>